<dbReference type="KEGG" id="nre:BES08_26180"/>
<evidence type="ECO:0000313" key="4">
    <source>
        <dbReference type="Proteomes" id="UP000094626"/>
    </source>
</evidence>
<dbReference type="Pfam" id="PF07508">
    <property type="entry name" value="Recombinase"/>
    <property type="match status" value="1"/>
</dbReference>
<dbReference type="Pfam" id="PF13408">
    <property type="entry name" value="Zn_ribbon_recom"/>
    <property type="match status" value="1"/>
</dbReference>
<dbReference type="PANTHER" id="PTHR30461:SF23">
    <property type="entry name" value="DNA RECOMBINASE-RELATED"/>
    <property type="match status" value="1"/>
</dbReference>
<evidence type="ECO:0000256" key="1">
    <source>
        <dbReference type="SAM" id="MobiDB-lite"/>
    </source>
</evidence>
<evidence type="ECO:0000259" key="2">
    <source>
        <dbReference type="PROSITE" id="PS51736"/>
    </source>
</evidence>
<dbReference type="Gene3D" id="3.40.50.1390">
    <property type="entry name" value="Resolvase, N-terminal catalytic domain"/>
    <property type="match status" value="1"/>
</dbReference>
<dbReference type="CDD" id="cd00338">
    <property type="entry name" value="Ser_Recombinase"/>
    <property type="match status" value="1"/>
</dbReference>
<dbReference type="InterPro" id="IPR038109">
    <property type="entry name" value="DNA_bind_recomb_sf"/>
</dbReference>
<dbReference type="SMART" id="SM00857">
    <property type="entry name" value="Resolvase"/>
    <property type="match status" value="1"/>
</dbReference>
<dbReference type="SUPFAM" id="SSF53041">
    <property type="entry name" value="Resolvase-like"/>
    <property type="match status" value="1"/>
</dbReference>
<dbReference type="InterPro" id="IPR036162">
    <property type="entry name" value="Resolvase-like_N_sf"/>
</dbReference>
<dbReference type="AlphaFoldDB" id="A0A1D8AE37"/>
<dbReference type="GO" id="GO:0003677">
    <property type="term" value="F:DNA binding"/>
    <property type="evidence" value="ECO:0007669"/>
    <property type="project" value="InterPro"/>
</dbReference>
<dbReference type="RefSeq" id="WP_069709769.1">
    <property type="nucleotide sequence ID" value="NZ_CP017077.1"/>
</dbReference>
<dbReference type="InterPro" id="IPR025827">
    <property type="entry name" value="Zn_ribbon_recom_dom"/>
</dbReference>
<keyword evidence="3" id="KW-0614">Plasmid</keyword>
<organism evidence="3 4">
    <name type="scientific">Novosphingobium resinovorum</name>
    <dbReference type="NCBI Taxonomy" id="158500"/>
    <lineage>
        <taxon>Bacteria</taxon>
        <taxon>Pseudomonadati</taxon>
        <taxon>Pseudomonadota</taxon>
        <taxon>Alphaproteobacteria</taxon>
        <taxon>Sphingomonadales</taxon>
        <taxon>Sphingomonadaceae</taxon>
        <taxon>Novosphingobium</taxon>
    </lineage>
</organism>
<dbReference type="InterPro" id="IPR050639">
    <property type="entry name" value="SSR_resolvase"/>
</dbReference>
<dbReference type="InterPro" id="IPR006119">
    <property type="entry name" value="Resolv_N"/>
</dbReference>
<dbReference type="PROSITE" id="PS51736">
    <property type="entry name" value="RECOMBINASES_3"/>
    <property type="match status" value="1"/>
</dbReference>
<feature type="region of interest" description="Disordered" evidence="1">
    <location>
        <begin position="663"/>
        <end position="690"/>
    </location>
</feature>
<sequence>MICEKIGPQHLDRKAILYVRQSSAHQVLHNRESSALQYAMRDRLTALGWSQIETVDDDLGRSAAGGVTRAGFDRMVAEVCLGKVGAVAAREVSRFARNSRDWQQLIEMCRVVDTVLIDQETVYAPRQGNDRLLLGLKGSLNEYELDLLRQRSLSARYEKARRGELIVAAPVGFVKAGDRIEKDPDRRIQEAITLVFDKVGELGSARQALLWFIEHGLDLPAKRNNGDVVWRRPSYATIHRMIENPIYGGAYAYGKSRAATGYDGTTMRSRSRRKARDEWLALIPGSHEGYVSWERSEDIRKMVSDNVPTSRHHGAAKHGDALLAGLIRCRRCGRKLTVRYTGAGHDIPRYSCWRGLLDNGEPRCIAFGGLRVDDAIEQLLLQVLEPGAIAASVEAEAQAAGRRDQVRDVLMRDLEAARYAADRAFRQYDAADPQNRLVASELEARWNRALTRVGDVEARIVAHDASATHPPLPPLKDIDDLAGELEAVWNAPHSDTRVKKRIVRTLIQEVIADIDDDVSEIVLLIHWVGGIHTDLRLPKRRKGQRNSTSADIIAAVRELVLIANDDLIAGILNRNGLVTGHGNRWTRERVTALRSHHRIPVFRTVTDGPAPWLNLSQAARHVGVAPKTLRIAAEACEIEGIHPLPEGPWIFSRTELDGSAAHHLAKRARQNPKYPTGSHPSQRSLFSSTT</sequence>
<reference evidence="4" key="1">
    <citation type="journal article" date="2017" name="J. Biotechnol.">
        <title>Complete genome sequence of Novosphingobium resinovorum SA1, a versatile xenobiotic-degrading bacterium capable of utilizing sulfanilic acid.</title>
        <authorList>
            <person name="Hegedus B."/>
            <person name="Kos P.B."/>
            <person name="Balint B."/>
            <person name="Maroti G."/>
            <person name="Gan H.M."/>
            <person name="Perei K."/>
            <person name="Rakhely G."/>
        </authorList>
    </citation>
    <scope>NUCLEOTIDE SEQUENCE [LARGE SCALE GENOMIC DNA]</scope>
    <source>
        <strain evidence="4">SA1</strain>
    </source>
</reference>
<keyword evidence="4" id="KW-1185">Reference proteome</keyword>
<dbReference type="EMBL" id="CP017077">
    <property type="protein sequence ID" value="AOR80376.1"/>
    <property type="molecule type" value="Genomic_DNA"/>
</dbReference>
<geneLocation type="plasmid" evidence="3 4">
    <name>pSA2</name>
</geneLocation>
<dbReference type="PANTHER" id="PTHR30461">
    <property type="entry name" value="DNA-INVERTASE FROM LAMBDOID PROPHAGE"/>
    <property type="match status" value="1"/>
</dbReference>
<dbReference type="Gene3D" id="3.90.1750.20">
    <property type="entry name" value="Putative Large Serine Recombinase, Chain B, Domain 2"/>
    <property type="match status" value="1"/>
</dbReference>
<feature type="compositionally biased region" description="Polar residues" evidence="1">
    <location>
        <begin position="678"/>
        <end position="690"/>
    </location>
</feature>
<dbReference type="InterPro" id="IPR011109">
    <property type="entry name" value="DNA_bind_recombinase_dom"/>
</dbReference>
<accession>A0A1D8AE37</accession>
<dbReference type="Pfam" id="PF00239">
    <property type="entry name" value="Resolvase"/>
    <property type="match status" value="1"/>
</dbReference>
<evidence type="ECO:0000313" key="3">
    <source>
        <dbReference type="EMBL" id="AOR80376.1"/>
    </source>
</evidence>
<gene>
    <name evidence="3" type="ORF">BES08_26180</name>
</gene>
<dbReference type="Proteomes" id="UP000094626">
    <property type="component" value="Plasmid pSA2"/>
</dbReference>
<dbReference type="OrthoDB" id="7475655at2"/>
<dbReference type="GO" id="GO:0000150">
    <property type="term" value="F:DNA strand exchange activity"/>
    <property type="evidence" value="ECO:0007669"/>
    <property type="project" value="InterPro"/>
</dbReference>
<name>A0A1D8AE37_9SPHN</name>
<proteinExistence type="predicted"/>
<feature type="domain" description="Resolvase/invertase-type recombinase catalytic" evidence="2">
    <location>
        <begin position="14"/>
        <end position="163"/>
    </location>
</feature>
<protein>
    <submittedName>
        <fullName evidence="3">DNA recombinase</fullName>
    </submittedName>
</protein>